<dbReference type="PANTHER" id="PTHR15673:SF2">
    <property type="entry name" value="IQ CALMODULIN-BINDING MOTIF-CONTAINING PROTEIN 1"/>
    <property type="match status" value="1"/>
</dbReference>
<dbReference type="InterPro" id="IPR028765">
    <property type="entry name" value="IQCB1"/>
</dbReference>
<dbReference type="PANTHER" id="PTHR15673">
    <property type="entry name" value="IQ CALMODULIN-BINDING MOTIF CONTAINING PROTEIN 1"/>
    <property type="match status" value="1"/>
</dbReference>
<evidence type="ECO:0000256" key="1">
    <source>
        <dbReference type="SAM" id="MobiDB-lite"/>
    </source>
</evidence>
<dbReference type="PROSITE" id="PS50096">
    <property type="entry name" value="IQ"/>
    <property type="match status" value="2"/>
</dbReference>
<feature type="region of interest" description="Disordered" evidence="1">
    <location>
        <begin position="326"/>
        <end position="359"/>
    </location>
</feature>
<dbReference type="Pfam" id="PF00612">
    <property type="entry name" value="IQ"/>
    <property type="match status" value="1"/>
</dbReference>
<reference evidence="2 3" key="1">
    <citation type="submission" date="2024-02" db="EMBL/GenBank/DDBJ databases">
        <authorList>
            <person name="Daric V."/>
            <person name="Darras S."/>
        </authorList>
    </citation>
    <scope>NUCLEOTIDE SEQUENCE [LARGE SCALE GENOMIC DNA]</scope>
</reference>
<feature type="compositionally biased region" description="Basic and acidic residues" evidence="1">
    <location>
        <begin position="332"/>
        <end position="359"/>
    </location>
</feature>
<protein>
    <recommendedName>
        <fullName evidence="4">IQ calmodulin-binding motif-containing protein 1</fullName>
    </recommendedName>
</protein>
<gene>
    <name evidence="2" type="ORF">CVLEPA_LOCUS3218</name>
</gene>
<dbReference type="InterPro" id="IPR000048">
    <property type="entry name" value="IQ_motif_EF-hand-BS"/>
</dbReference>
<dbReference type="Proteomes" id="UP001642483">
    <property type="component" value="Unassembled WGS sequence"/>
</dbReference>
<name>A0ABP0F153_CLALP</name>
<organism evidence="2 3">
    <name type="scientific">Clavelina lepadiformis</name>
    <name type="common">Light-bulb sea squirt</name>
    <name type="synonym">Ascidia lepadiformis</name>
    <dbReference type="NCBI Taxonomy" id="159417"/>
    <lineage>
        <taxon>Eukaryota</taxon>
        <taxon>Metazoa</taxon>
        <taxon>Chordata</taxon>
        <taxon>Tunicata</taxon>
        <taxon>Ascidiacea</taxon>
        <taxon>Aplousobranchia</taxon>
        <taxon>Clavelinidae</taxon>
        <taxon>Clavelina</taxon>
    </lineage>
</organism>
<evidence type="ECO:0008006" key="4">
    <source>
        <dbReference type="Google" id="ProtNLM"/>
    </source>
</evidence>
<evidence type="ECO:0000313" key="3">
    <source>
        <dbReference type="Proteomes" id="UP001642483"/>
    </source>
</evidence>
<dbReference type="CDD" id="cd23767">
    <property type="entry name" value="IQCD"/>
    <property type="match status" value="1"/>
</dbReference>
<sequence>MTDNEDENKEVIEIAVLVAEAANSEIPGLLLRLKDLLERYPNESREQRILRRSIWKYDLLSWCAIALKYDYSKIRGGLEVAVSIAGILCGCCCNLDITESQEFSHSTLPSAIQSYMRILRQFQQRINDNLKKPPLQSKTDAELTEELFHILTMLITSHPYLCPTLLNSNDLLRLAMDEERIFLQTISLVQRCVRVNRNAVSQITQGNLQAFLDEVIFKLTASEDKEIARASARLITTMSDAHNQLVPFIVTRYKGLKVILGKWNGHGFDRELSHLIAVLDAGSAQTANHIRQRKAAITIWAYYKGWRTRSQLKKFKQALPVLQQSFRKKREQRQNKDEEKRCARMQESEDQLERRRSFRKKREEQLHSLEIVPAGKVTNYIKSEESKAAVIIQAHWKAFRQRKVYRNKQATQQRCAAATVIQKEVRKFLKKKKMSRLSSIKDESMVDEDRRKHYLQEIERWQTVNKRVGVSRQEAEKIHKMAQEKLVLYFQRNFLAEREKQRTEGLLARIHTEQEILNHLPTLGEADTNFIEQLSCNSGVIQHAALLEHNKQMRYMTQPWWKQLNDGNDETLLDGW</sequence>
<accession>A0ABP0F153</accession>
<comment type="caution">
    <text evidence="2">The sequence shown here is derived from an EMBL/GenBank/DDBJ whole genome shotgun (WGS) entry which is preliminary data.</text>
</comment>
<evidence type="ECO:0000313" key="2">
    <source>
        <dbReference type="EMBL" id="CAK8673430.1"/>
    </source>
</evidence>
<dbReference type="SMART" id="SM00015">
    <property type="entry name" value="IQ"/>
    <property type="match status" value="3"/>
</dbReference>
<dbReference type="EMBL" id="CAWYQH010000002">
    <property type="protein sequence ID" value="CAK8673430.1"/>
    <property type="molecule type" value="Genomic_DNA"/>
</dbReference>
<dbReference type="Gene3D" id="1.20.5.190">
    <property type="match status" value="1"/>
</dbReference>
<keyword evidence="3" id="KW-1185">Reference proteome</keyword>
<proteinExistence type="predicted"/>